<dbReference type="EMBL" id="JAPQKT010000008">
    <property type="protein sequence ID" value="KAJ5223100.1"/>
    <property type="molecule type" value="Genomic_DNA"/>
</dbReference>
<dbReference type="Proteomes" id="UP001147733">
    <property type="component" value="Unassembled WGS sequence"/>
</dbReference>
<name>A0A9W9TJ25_PENCI</name>
<evidence type="ECO:0000259" key="2">
    <source>
        <dbReference type="Pfam" id="PF20736"/>
    </source>
</evidence>
<proteinExistence type="predicted"/>
<accession>A0A9W9TJ25</accession>
<evidence type="ECO:0000256" key="1">
    <source>
        <dbReference type="SAM" id="SignalP"/>
    </source>
</evidence>
<reference evidence="3" key="2">
    <citation type="journal article" date="2023" name="IMA Fungus">
        <title>Comparative genomic study of the Penicillium genus elucidates a diverse pangenome and 15 lateral gene transfer events.</title>
        <authorList>
            <person name="Petersen C."/>
            <person name="Sorensen T."/>
            <person name="Nielsen M.R."/>
            <person name="Sondergaard T.E."/>
            <person name="Sorensen J.L."/>
            <person name="Fitzpatrick D.A."/>
            <person name="Frisvad J.C."/>
            <person name="Nielsen K.L."/>
        </authorList>
    </citation>
    <scope>NUCLEOTIDE SEQUENCE</scope>
    <source>
        <strain evidence="3">IBT 23319</strain>
    </source>
</reference>
<dbReference type="PANTHER" id="PTHR31151">
    <property type="entry name" value="PROLINE-TRNA LIGASE (DUF1680)"/>
    <property type="match status" value="1"/>
</dbReference>
<dbReference type="RefSeq" id="XP_056498023.1">
    <property type="nucleotide sequence ID" value="XM_056648258.1"/>
</dbReference>
<feature type="chain" id="PRO_5040804826" description="Non-reducing end beta-L-arabinofuranosidase-like GH127 middle domain-containing protein" evidence="1">
    <location>
        <begin position="21"/>
        <end position="691"/>
    </location>
</feature>
<dbReference type="AlphaFoldDB" id="A0A9W9TJ25"/>
<comment type="caution">
    <text evidence="3">The sequence shown here is derived from an EMBL/GenBank/DDBJ whole genome shotgun (WGS) entry which is preliminary data.</text>
</comment>
<evidence type="ECO:0000313" key="4">
    <source>
        <dbReference type="Proteomes" id="UP001147733"/>
    </source>
</evidence>
<reference evidence="3" key="1">
    <citation type="submission" date="2022-11" db="EMBL/GenBank/DDBJ databases">
        <authorList>
            <person name="Petersen C."/>
        </authorList>
    </citation>
    <scope>NUCLEOTIDE SEQUENCE</scope>
    <source>
        <strain evidence="3">IBT 23319</strain>
    </source>
</reference>
<dbReference type="OrthoDB" id="5358475at2759"/>
<dbReference type="GeneID" id="81387425"/>
<dbReference type="PANTHER" id="PTHR31151:SF0">
    <property type="entry name" value="PROLINE-TRNA LIGASE (DUF1680)"/>
    <property type="match status" value="1"/>
</dbReference>
<feature type="domain" description="Non-reducing end beta-L-arabinofuranosidase-like GH127 middle" evidence="2">
    <location>
        <begin position="451"/>
        <end position="504"/>
    </location>
</feature>
<evidence type="ECO:0000313" key="3">
    <source>
        <dbReference type="EMBL" id="KAJ5223100.1"/>
    </source>
</evidence>
<dbReference type="Pfam" id="PF20736">
    <property type="entry name" value="Glyco_hydro127M"/>
    <property type="match status" value="1"/>
</dbReference>
<sequence length="691" mass="76858">MRSRGLALALLPLAASLSLAQKSQTSSSLVPLAYEPFPLGSITPNGWLRTELEASAEGLAGHLFDFYRFVKNSSWIGGDQEYSVLNEALPYWVNGLVPLAYTLQDDRLKDQVGTVVDAILDRIQPDGWIGPETISSGQRMIWARTLVFLGLTNLADADSKYEKSIVDAMHRFNGLMYSMLKNNGTGMIYHDGDNVTSDDYVWFQARTEDMIVSLQWLLDYHPGNQTDIIKSNIDMIHHYGSKWEGWYSEGSYVKEDLYDVPASVTDDQWQFLHGVTVAESLKYAAVLRRSTANDSLITTAKNGASVDWTFKYHGSASGTILADERIDGLNAYYGSELCTDVETIYSLAYNYYALGDSSYADRAEMAAFNALPAAMSGDWWSHQYMTQPNQPYSKNLSTTPFFDTNTISQTFGIEPNYPCCTVNHPQGYPKFTMYSFLKNGDTGIVHSLLSPGRIQTEIKGAKVSVDCMTDYPFDNVLSYTIDSDTDFQLYLRAPSWATQAKVKGSPRDDDASKDPETDLLKVNIPSGTTKFTYHLGMELKTVDRANDTVAVYRGPLLYALHIPYKSIAGPPKFYNTQKEFSAGSYPDEVHDYTLLNTTEWNVAIDPSTLAYHSGSDGALPSPTFADGKLPMYIMVKACLIDWPLFKDAVPGSPIPKEKRTCLGDTFEATLRPYGSAKLHMSDLPTIDLSKS</sequence>
<protein>
    <recommendedName>
        <fullName evidence="2">Non-reducing end beta-L-arabinofuranosidase-like GH127 middle domain-containing protein</fullName>
    </recommendedName>
</protein>
<keyword evidence="4" id="KW-1185">Reference proteome</keyword>
<organism evidence="3 4">
    <name type="scientific">Penicillium citrinum</name>
    <dbReference type="NCBI Taxonomy" id="5077"/>
    <lineage>
        <taxon>Eukaryota</taxon>
        <taxon>Fungi</taxon>
        <taxon>Dikarya</taxon>
        <taxon>Ascomycota</taxon>
        <taxon>Pezizomycotina</taxon>
        <taxon>Eurotiomycetes</taxon>
        <taxon>Eurotiomycetidae</taxon>
        <taxon>Eurotiales</taxon>
        <taxon>Aspergillaceae</taxon>
        <taxon>Penicillium</taxon>
    </lineage>
</organism>
<gene>
    <name evidence="3" type="ORF">N7469_009340</name>
</gene>
<dbReference type="InterPro" id="IPR049046">
    <property type="entry name" value="Beta-AFase-like_GH127_middle"/>
</dbReference>
<feature type="signal peptide" evidence="1">
    <location>
        <begin position="1"/>
        <end position="20"/>
    </location>
</feature>
<keyword evidence="1" id="KW-0732">Signal</keyword>